<sequence length="323" mass="35081">MRLFNPVTRQTIQPSFVLAMLVMSTLLQSSELELGTRGMNQALLLADQAYSAFHASLNSGWIDVGLAHAAYILVAFELQAHPEATRPQRTQEAMHMLNSIIRYLALTTLDVANPRVTIFLPNTVPRVSSNLHLIAAPPIASAPKKIAMVIMLFADKDENIPCPMPVPEQGAAADGYPRCGRCGCPSFSLGNHCPSVRMIALQFAHMPMWPAAEGALGEGEVLKEESRRLVWASVVLVTTLGSAKVMAMAGTGWDLQPLWIQDPSNYALLFPGECLADQGVVGVASSKDSVWALYMRAVLLWNACLRMRRDAAAGVTMPEAERA</sequence>
<feature type="chain" id="PRO_5012928303" description="Transcription factor domain-containing protein" evidence="1">
    <location>
        <begin position="30"/>
        <end position="323"/>
    </location>
</feature>
<evidence type="ECO:0000313" key="3">
    <source>
        <dbReference type="Proteomes" id="UP000184267"/>
    </source>
</evidence>
<dbReference type="OrthoDB" id="2123952at2759"/>
<feature type="signal peptide" evidence="1">
    <location>
        <begin position="1"/>
        <end position="29"/>
    </location>
</feature>
<proteinExistence type="predicted"/>
<gene>
    <name evidence="2" type="ORF">TRAPUB_6271</name>
</gene>
<dbReference type="Proteomes" id="UP000184267">
    <property type="component" value="Unassembled WGS sequence"/>
</dbReference>
<keyword evidence="1" id="KW-0732">Signal</keyword>
<keyword evidence="3" id="KW-1185">Reference proteome</keyword>
<reference evidence="2 3" key="1">
    <citation type="submission" date="2016-10" db="EMBL/GenBank/DDBJ databases">
        <title>Genome sequence of the basidiomycete white-rot fungus Trametes pubescens.</title>
        <authorList>
            <person name="Makela M.R."/>
            <person name="Granchi Z."/>
            <person name="Peng M."/>
            <person name="De Vries R.P."/>
            <person name="Grigoriev I."/>
            <person name="Riley R."/>
            <person name="Hilden K."/>
        </authorList>
    </citation>
    <scope>NUCLEOTIDE SEQUENCE [LARGE SCALE GENOMIC DNA]</scope>
    <source>
        <strain evidence="2 3">FBCC735</strain>
    </source>
</reference>
<protein>
    <recommendedName>
        <fullName evidence="4">Transcription factor domain-containing protein</fullName>
    </recommendedName>
</protein>
<dbReference type="EMBL" id="MNAD01001628">
    <property type="protein sequence ID" value="OJT03164.1"/>
    <property type="molecule type" value="Genomic_DNA"/>
</dbReference>
<evidence type="ECO:0000256" key="1">
    <source>
        <dbReference type="SAM" id="SignalP"/>
    </source>
</evidence>
<dbReference type="STRING" id="154538.A0A1M2V6F2"/>
<organism evidence="2 3">
    <name type="scientific">Trametes pubescens</name>
    <name type="common">White-rot fungus</name>
    <dbReference type="NCBI Taxonomy" id="154538"/>
    <lineage>
        <taxon>Eukaryota</taxon>
        <taxon>Fungi</taxon>
        <taxon>Dikarya</taxon>
        <taxon>Basidiomycota</taxon>
        <taxon>Agaricomycotina</taxon>
        <taxon>Agaricomycetes</taxon>
        <taxon>Polyporales</taxon>
        <taxon>Polyporaceae</taxon>
        <taxon>Trametes</taxon>
    </lineage>
</organism>
<dbReference type="AlphaFoldDB" id="A0A1M2V6F2"/>
<accession>A0A1M2V6F2</accession>
<evidence type="ECO:0000313" key="2">
    <source>
        <dbReference type="EMBL" id="OJT03164.1"/>
    </source>
</evidence>
<comment type="caution">
    <text evidence="2">The sequence shown here is derived from an EMBL/GenBank/DDBJ whole genome shotgun (WGS) entry which is preliminary data.</text>
</comment>
<evidence type="ECO:0008006" key="4">
    <source>
        <dbReference type="Google" id="ProtNLM"/>
    </source>
</evidence>
<name>A0A1M2V6F2_TRAPU</name>